<comment type="caution">
    <text evidence="3">The sequence shown here is derived from an EMBL/GenBank/DDBJ whole genome shotgun (WGS) entry which is preliminary data.</text>
</comment>
<organism evidence="3 4">
    <name type="scientific">Perkinsus chesapeaki</name>
    <name type="common">Clam parasite</name>
    <name type="synonym">Perkinsus andrewsi</name>
    <dbReference type="NCBI Taxonomy" id="330153"/>
    <lineage>
        <taxon>Eukaryota</taxon>
        <taxon>Sar</taxon>
        <taxon>Alveolata</taxon>
        <taxon>Perkinsozoa</taxon>
        <taxon>Perkinsea</taxon>
        <taxon>Perkinsida</taxon>
        <taxon>Perkinsidae</taxon>
        <taxon>Perkinsus</taxon>
    </lineage>
</organism>
<gene>
    <name evidence="3" type="ORF">FOL47_000864</name>
</gene>
<evidence type="ECO:0000313" key="3">
    <source>
        <dbReference type="EMBL" id="KAF4672146.1"/>
    </source>
</evidence>
<evidence type="ECO:0000313" key="4">
    <source>
        <dbReference type="Proteomes" id="UP000591131"/>
    </source>
</evidence>
<dbReference type="OrthoDB" id="199930at2759"/>
<keyword evidence="4" id="KW-1185">Reference proteome</keyword>
<keyword evidence="2" id="KW-0963">Cytoplasm</keyword>
<dbReference type="InterPro" id="IPR011989">
    <property type="entry name" value="ARM-like"/>
</dbReference>
<dbReference type="PANTHER" id="PTHR45994">
    <property type="entry name" value="FI21225P1"/>
    <property type="match status" value="1"/>
</dbReference>
<dbReference type="SUPFAM" id="SSF48371">
    <property type="entry name" value="ARM repeat"/>
    <property type="match status" value="1"/>
</dbReference>
<dbReference type="EMBL" id="JAAPAO010000118">
    <property type="protein sequence ID" value="KAF4672146.1"/>
    <property type="molecule type" value="Genomic_DNA"/>
</dbReference>
<accession>A0A7J6ML23</accession>
<protein>
    <submittedName>
        <fullName evidence="3">Uncharacterized protein</fullName>
    </submittedName>
</protein>
<name>A0A7J6ML23_PERCH</name>
<sequence>MVDKTIASQPTSEKEEQFREAIRQYFTSTTRCTDEQQQKADGNIEEKVDAAVRELKKTLRASLLDDKDMTRDDISEIIQSIQAEDEDLDATLKSDHGAILPLIDEWVSSSIPSTQRKGMLLCIRALLTPMSSNPELLQSLYDSGLAERIILTGLDCREYSWLAGFLLMTEKESPMSRDAKLEGLSQKDMNALRDAMRKIEGGPRFIQFGDEDRVRVLRRAVGTKEGVKALAKGKCSVGLALLCIDQKNRPVVAQGGLGVLLKGLDAPSSATFADTAVLCRQAACQIAASVDPRTLTYVQSTTIAIACLKQIPAATNELEEYEAARALVGITSVGAELRDFIANKGAWDIVKELVFSPNERVQGMALDVLCNLVSADKIRSRFLDSSGAAQEDFRILTAFASSDSVEIRTAATGALAKLLVSDDEDRGFPIAHMASANKNTIPLLAKILLNEKENMGVRYRAASAAEAIIVSEVQGSQILIDAFRKCNIGGEDPESKAMQELVEETLKMCEDV</sequence>
<proteinExistence type="predicted"/>
<comment type="subcellular location">
    <subcellularLocation>
        <location evidence="1">Cytoplasm</location>
    </subcellularLocation>
</comment>
<dbReference type="GO" id="GO:0051879">
    <property type="term" value="F:Hsp90 protein binding"/>
    <property type="evidence" value="ECO:0007669"/>
    <property type="project" value="TreeGrafter"/>
</dbReference>
<reference evidence="3 4" key="1">
    <citation type="submission" date="2020-04" db="EMBL/GenBank/DDBJ databases">
        <title>Perkinsus chesapeaki whole genome sequence.</title>
        <authorList>
            <person name="Bogema D.R."/>
        </authorList>
    </citation>
    <scope>NUCLEOTIDE SEQUENCE [LARGE SCALE GENOMIC DNA]</scope>
    <source>
        <strain evidence="3">ATCC PRA-425</strain>
    </source>
</reference>
<dbReference type="AlphaFoldDB" id="A0A7J6ML23"/>
<evidence type="ECO:0000256" key="2">
    <source>
        <dbReference type="ARBA" id="ARBA00022490"/>
    </source>
</evidence>
<evidence type="ECO:0000256" key="1">
    <source>
        <dbReference type="ARBA" id="ARBA00004496"/>
    </source>
</evidence>
<dbReference type="PANTHER" id="PTHR45994:SF1">
    <property type="entry name" value="FI21225P1"/>
    <property type="match status" value="1"/>
</dbReference>
<dbReference type="Gene3D" id="1.25.10.10">
    <property type="entry name" value="Leucine-rich Repeat Variant"/>
    <property type="match status" value="1"/>
</dbReference>
<dbReference type="InterPro" id="IPR016024">
    <property type="entry name" value="ARM-type_fold"/>
</dbReference>
<dbReference type="Proteomes" id="UP000591131">
    <property type="component" value="Unassembled WGS sequence"/>
</dbReference>
<dbReference type="GO" id="GO:0005737">
    <property type="term" value="C:cytoplasm"/>
    <property type="evidence" value="ECO:0007669"/>
    <property type="project" value="UniProtKB-SubCell"/>
</dbReference>